<evidence type="ECO:0000313" key="9">
    <source>
        <dbReference type="Proteomes" id="UP000694925"/>
    </source>
</evidence>
<organism evidence="9 10">
    <name type="scientific">Ceratina calcarata</name>
    <dbReference type="NCBI Taxonomy" id="156304"/>
    <lineage>
        <taxon>Eukaryota</taxon>
        <taxon>Metazoa</taxon>
        <taxon>Ecdysozoa</taxon>
        <taxon>Arthropoda</taxon>
        <taxon>Hexapoda</taxon>
        <taxon>Insecta</taxon>
        <taxon>Pterygota</taxon>
        <taxon>Neoptera</taxon>
        <taxon>Endopterygota</taxon>
        <taxon>Hymenoptera</taxon>
        <taxon>Apocrita</taxon>
        <taxon>Aculeata</taxon>
        <taxon>Apoidea</taxon>
        <taxon>Anthophila</taxon>
        <taxon>Apidae</taxon>
        <taxon>Ceratina</taxon>
        <taxon>Zadontomerus</taxon>
    </lineage>
</organism>
<evidence type="ECO:0000256" key="5">
    <source>
        <dbReference type="ARBA" id="ARBA00032234"/>
    </source>
</evidence>
<evidence type="ECO:0000256" key="1">
    <source>
        <dbReference type="ARBA" id="ARBA00000885"/>
    </source>
</evidence>
<proteinExistence type="predicted"/>
<dbReference type="PANTHER" id="PTHR31531">
    <property type="entry name" value="E3 UBIQUITIN-PROTEIN LIGASE E3D FAMILY MEMBER"/>
    <property type="match status" value="1"/>
</dbReference>
<comment type="catalytic activity">
    <reaction evidence="1">
        <text>S-ubiquitinyl-[E2 ubiquitin-conjugating enzyme]-L-cysteine + [acceptor protein]-L-lysine = [E2 ubiquitin-conjugating enzyme]-L-cysteine + N(6)-ubiquitinyl-[acceptor protein]-L-lysine.</text>
        <dbReference type="EC" id="2.3.2.26"/>
    </reaction>
</comment>
<comment type="subunit">
    <text evidence="8">Interacts with UBE2C/UbcH10 (E2 ubiquitin-conjugating enzyme). In vitro, interacts with cyclin-B.</text>
</comment>
<dbReference type="GO" id="GO:0006513">
    <property type="term" value="P:protein monoubiquitination"/>
    <property type="evidence" value="ECO:0007669"/>
    <property type="project" value="TreeGrafter"/>
</dbReference>
<reference evidence="10" key="1">
    <citation type="submission" date="2025-08" db="UniProtKB">
        <authorList>
            <consortium name="RefSeq"/>
        </authorList>
    </citation>
    <scope>IDENTIFICATION</scope>
    <source>
        <tissue evidence="10">Whole body</tissue>
    </source>
</reference>
<dbReference type="KEGG" id="ccal:108624455"/>
<name>A0AAJ7IXY6_9HYME</name>
<evidence type="ECO:0000256" key="8">
    <source>
        <dbReference type="ARBA" id="ARBA00064185"/>
    </source>
</evidence>
<evidence type="ECO:0000256" key="2">
    <source>
        <dbReference type="ARBA" id="ARBA00012485"/>
    </source>
</evidence>
<dbReference type="PANTHER" id="PTHR31531:SF2">
    <property type="entry name" value="E3 UBIQUITIN-PROTEIN LIGASE E3D"/>
    <property type="match status" value="1"/>
</dbReference>
<dbReference type="GO" id="GO:0005634">
    <property type="term" value="C:nucleus"/>
    <property type="evidence" value="ECO:0007669"/>
    <property type="project" value="TreeGrafter"/>
</dbReference>
<dbReference type="GO" id="GO:0031624">
    <property type="term" value="F:ubiquitin conjugating enzyme binding"/>
    <property type="evidence" value="ECO:0007669"/>
    <property type="project" value="TreeGrafter"/>
</dbReference>
<comment type="function">
    <text evidence="7">E3 ubiquitin-protein ligase which accepts ubiquitin from specific E2 ubiquitin-conjugating enzymes, and transfers it to substrates, generally promoting their degradation by the proteasome. Independently of its E3 ubiquitin-protein ligase activity, acts as an inhibitor of CPSF3 endonuclease activity by blocking CPSF3 active site.</text>
</comment>
<sequence>MECITLELRPRLQICNGFIHLTRRVNAAKIKIKLLEESIEATVEDDKYIFLTEFVKLIPNSLSALTITNNWICFRAQTKPESVFGSINTQVITNLTFNTDSLKNSIKNIDLLNVDKCNVMCSCCKCILTKDMHVKRTLPIPDNNYDPNEWFCCKHNHNNFAHNLTPSESDIFYGSFFFIVHRNSFNENIKIDKDTVICKRCLQYLGKVHVDSSLQLWSCTLDFNLLNSSETKNATDPFNDFLMAISTSMTGLFGEEIVLQCFMGKETHSLVLKPMDWYLNLMIEPKVKDACNVVNLQKVSVIKVLYKYGTNESVSESVNKSYCEVAFLVIQAGLEHLLTSTKRFPPLHRIASDFYIGYIYLDNPDT</sequence>
<dbReference type="GO" id="GO:0043161">
    <property type="term" value="P:proteasome-mediated ubiquitin-dependent protein catabolic process"/>
    <property type="evidence" value="ECO:0007669"/>
    <property type="project" value="TreeGrafter"/>
</dbReference>
<dbReference type="GeneID" id="108624455"/>
<protein>
    <recommendedName>
        <fullName evidence="3">E3 ubiquitin-protein ligase E3D</fullName>
        <ecNumber evidence="2">2.3.2.26</ecNumber>
    </recommendedName>
    <alternativeName>
        <fullName evidence="6">HECT-type E3 ubiquitin transferase E3D</fullName>
    </alternativeName>
    <alternativeName>
        <fullName evidence="5">UbcH10-binding protein with a HECT-like domain</fullName>
    </alternativeName>
    <alternativeName>
        <fullName evidence="4">Ubiquitin-conjugating enzyme E2C-binding protein</fullName>
    </alternativeName>
</protein>
<dbReference type="GO" id="GO:0051865">
    <property type="term" value="P:protein autoubiquitination"/>
    <property type="evidence" value="ECO:0007669"/>
    <property type="project" value="TreeGrafter"/>
</dbReference>
<dbReference type="Pfam" id="PF09814">
    <property type="entry name" value="HECT_2"/>
    <property type="match status" value="1"/>
</dbReference>
<accession>A0AAJ7IXY6</accession>
<evidence type="ECO:0000256" key="7">
    <source>
        <dbReference type="ARBA" id="ARBA00053831"/>
    </source>
</evidence>
<evidence type="ECO:0000256" key="6">
    <source>
        <dbReference type="ARBA" id="ARBA00032298"/>
    </source>
</evidence>
<keyword evidence="9" id="KW-1185">Reference proteome</keyword>
<gene>
    <name evidence="10" type="primary">LOC108624455</name>
</gene>
<evidence type="ECO:0000313" key="10">
    <source>
        <dbReference type="RefSeq" id="XP_017879268.1"/>
    </source>
</evidence>
<dbReference type="RefSeq" id="XP_017879268.1">
    <property type="nucleotide sequence ID" value="XM_018023779.2"/>
</dbReference>
<dbReference type="EC" id="2.3.2.26" evidence="2"/>
<dbReference type="GO" id="GO:0005829">
    <property type="term" value="C:cytosol"/>
    <property type="evidence" value="ECO:0007669"/>
    <property type="project" value="TreeGrafter"/>
</dbReference>
<dbReference type="GO" id="GO:0000209">
    <property type="term" value="P:protein polyubiquitination"/>
    <property type="evidence" value="ECO:0007669"/>
    <property type="project" value="TreeGrafter"/>
</dbReference>
<dbReference type="GO" id="GO:0000151">
    <property type="term" value="C:ubiquitin ligase complex"/>
    <property type="evidence" value="ECO:0007669"/>
    <property type="project" value="TreeGrafter"/>
</dbReference>
<dbReference type="GO" id="GO:0030332">
    <property type="term" value="F:cyclin binding"/>
    <property type="evidence" value="ECO:0007669"/>
    <property type="project" value="TreeGrafter"/>
</dbReference>
<evidence type="ECO:0000256" key="3">
    <source>
        <dbReference type="ARBA" id="ARBA00013646"/>
    </source>
</evidence>
<dbReference type="AlphaFoldDB" id="A0AAJ7IXY6"/>
<dbReference type="GO" id="GO:0061630">
    <property type="term" value="F:ubiquitin protein ligase activity"/>
    <property type="evidence" value="ECO:0007669"/>
    <property type="project" value="UniProtKB-EC"/>
</dbReference>
<evidence type="ECO:0000256" key="4">
    <source>
        <dbReference type="ARBA" id="ARBA00029737"/>
    </source>
</evidence>
<dbReference type="Proteomes" id="UP000694925">
    <property type="component" value="Unplaced"/>
</dbReference>
<dbReference type="InterPro" id="IPR019193">
    <property type="entry name" value="UBQ-conj_enz_E2-bd_prot"/>
</dbReference>